<gene>
    <name evidence="12" type="primary">murA</name>
    <name evidence="14" type="ORF">BAA01_13190</name>
</gene>
<feature type="modified residue" description="2-(S-cysteinyl)pyruvic acid O-phosphothioketal" evidence="12">
    <location>
        <position position="115"/>
    </location>
</feature>
<dbReference type="GO" id="GO:0009252">
    <property type="term" value="P:peptidoglycan biosynthetic process"/>
    <property type="evidence" value="ECO:0007669"/>
    <property type="project" value="UniProtKB-UniRule"/>
</dbReference>
<keyword evidence="4 12" id="KW-0132">Cell division</keyword>
<keyword evidence="12" id="KW-0670">Pyruvate</keyword>
<dbReference type="Gene3D" id="3.65.10.10">
    <property type="entry name" value="Enolpyruvate transferase domain"/>
    <property type="match status" value="2"/>
</dbReference>
<dbReference type="GO" id="GO:0008360">
    <property type="term" value="P:regulation of cell shape"/>
    <property type="evidence" value="ECO:0007669"/>
    <property type="project" value="UniProtKB-KW"/>
</dbReference>
<keyword evidence="3 12" id="KW-0963">Cytoplasm</keyword>
<dbReference type="FunFam" id="3.65.10.10:FF:000001">
    <property type="entry name" value="UDP-N-acetylglucosamine 1-carboxyvinyltransferase"/>
    <property type="match status" value="1"/>
</dbReference>
<evidence type="ECO:0000256" key="9">
    <source>
        <dbReference type="ARBA" id="ARBA00023316"/>
    </source>
</evidence>
<dbReference type="NCBIfam" id="NF006873">
    <property type="entry name" value="PRK09369.1"/>
    <property type="match status" value="1"/>
</dbReference>
<feature type="binding site" evidence="12">
    <location>
        <position position="326"/>
    </location>
    <ligand>
        <name>UDP-N-acetyl-alpha-D-glucosamine</name>
        <dbReference type="ChEBI" id="CHEBI:57705"/>
    </ligand>
</feature>
<dbReference type="SUPFAM" id="SSF55205">
    <property type="entry name" value="EPT/RTPC-like"/>
    <property type="match status" value="1"/>
</dbReference>
<dbReference type="InterPro" id="IPR013792">
    <property type="entry name" value="RNA3'P_cycl/enolpyr_Trfase_a/b"/>
</dbReference>
<keyword evidence="7 12" id="KW-0573">Peptidoglycan synthesis</keyword>
<dbReference type="GO" id="GO:0019277">
    <property type="term" value="P:UDP-N-acetylgalactosamine biosynthetic process"/>
    <property type="evidence" value="ECO:0007669"/>
    <property type="project" value="InterPro"/>
</dbReference>
<evidence type="ECO:0000256" key="5">
    <source>
        <dbReference type="ARBA" id="ARBA00022679"/>
    </source>
</evidence>
<dbReference type="Pfam" id="PF00275">
    <property type="entry name" value="EPSP_synthase"/>
    <property type="match status" value="1"/>
</dbReference>
<evidence type="ECO:0000313" key="14">
    <source>
        <dbReference type="EMBL" id="OUM87755.1"/>
    </source>
</evidence>
<dbReference type="HAMAP" id="MF_00111">
    <property type="entry name" value="MurA"/>
    <property type="match status" value="1"/>
</dbReference>
<dbReference type="UniPathway" id="UPA00219"/>
<feature type="binding site" evidence="12">
    <location>
        <position position="91"/>
    </location>
    <ligand>
        <name>UDP-N-acetyl-alpha-D-glucosamine</name>
        <dbReference type="ChEBI" id="CHEBI:57705"/>
    </ligand>
</feature>
<evidence type="ECO:0000256" key="12">
    <source>
        <dbReference type="HAMAP-Rule" id="MF_00111"/>
    </source>
</evidence>
<keyword evidence="6 12" id="KW-0133">Cell shape</keyword>
<accession>A0A1Y3PK39</accession>
<feature type="domain" description="Enolpyruvate transferase" evidence="13">
    <location>
        <begin position="6"/>
        <end position="405"/>
    </location>
</feature>
<dbReference type="PANTHER" id="PTHR43783">
    <property type="entry name" value="UDP-N-ACETYLGLUCOSAMINE 1-CARBOXYVINYLTRANSFERASE"/>
    <property type="match status" value="1"/>
</dbReference>
<evidence type="ECO:0000256" key="11">
    <source>
        <dbReference type="ARBA" id="ARBA00047527"/>
    </source>
</evidence>
<name>A0A1Y3PK39_9BACI</name>
<feature type="binding site" evidence="12">
    <location>
        <position position="304"/>
    </location>
    <ligand>
        <name>UDP-N-acetyl-alpha-D-glucosamine</name>
        <dbReference type="ChEBI" id="CHEBI:57705"/>
    </ligand>
</feature>
<dbReference type="EC" id="2.5.1.7" evidence="12"/>
<dbReference type="NCBIfam" id="TIGR01072">
    <property type="entry name" value="murA"/>
    <property type="match status" value="1"/>
</dbReference>
<keyword evidence="5 12" id="KW-0808">Transferase</keyword>
<evidence type="ECO:0000256" key="7">
    <source>
        <dbReference type="ARBA" id="ARBA00022984"/>
    </source>
</evidence>
<comment type="pathway">
    <text evidence="2 12">Cell wall biogenesis; peptidoglycan biosynthesis.</text>
</comment>
<keyword evidence="9 12" id="KW-0961">Cell wall biogenesis/degradation</keyword>
<comment type="subcellular location">
    <subcellularLocation>
        <location evidence="1 12">Cytoplasm</location>
    </subcellularLocation>
</comment>
<comment type="function">
    <text evidence="12">Cell wall formation. Adds enolpyruvyl to UDP-N-acetylglucosamine.</text>
</comment>
<organism evidence="14 15">
    <name type="scientific">Bacillus thermozeamaize</name>
    <dbReference type="NCBI Taxonomy" id="230954"/>
    <lineage>
        <taxon>Bacteria</taxon>
        <taxon>Bacillati</taxon>
        <taxon>Bacillota</taxon>
        <taxon>Bacilli</taxon>
        <taxon>Bacillales</taxon>
        <taxon>Bacillaceae</taxon>
        <taxon>Bacillus</taxon>
    </lineage>
</organism>
<evidence type="ECO:0000256" key="8">
    <source>
        <dbReference type="ARBA" id="ARBA00023306"/>
    </source>
</evidence>
<dbReference type="GO" id="GO:0008760">
    <property type="term" value="F:UDP-N-acetylglucosamine 1-carboxyvinyltransferase activity"/>
    <property type="evidence" value="ECO:0007669"/>
    <property type="project" value="UniProtKB-UniRule"/>
</dbReference>
<dbReference type="InterPro" id="IPR001986">
    <property type="entry name" value="Enolpyruvate_Tfrase_dom"/>
</dbReference>
<comment type="catalytic activity">
    <reaction evidence="11 12">
        <text>phosphoenolpyruvate + UDP-N-acetyl-alpha-D-glucosamine = UDP-N-acetyl-3-O-(1-carboxyvinyl)-alpha-D-glucosamine + phosphate</text>
        <dbReference type="Rhea" id="RHEA:18681"/>
        <dbReference type="ChEBI" id="CHEBI:43474"/>
        <dbReference type="ChEBI" id="CHEBI:57705"/>
        <dbReference type="ChEBI" id="CHEBI:58702"/>
        <dbReference type="ChEBI" id="CHEBI:68483"/>
        <dbReference type="EC" id="2.5.1.7"/>
    </reaction>
</comment>
<comment type="similarity">
    <text evidence="10 12">Belongs to the EPSP synthase family. MurA subfamily.</text>
</comment>
<proteinExistence type="inferred from homology"/>
<dbReference type="InterPro" id="IPR005750">
    <property type="entry name" value="UDP_GlcNAc_COvinyl_MurA"/>
</dbReference>
<evidence type="ECO:0000256" key="3">
    <source>
        <dbReference type="ARBA" id="ARBA00022490"/>
    </source>
</evidence>
<evidence type="ECO:0000256" key="4">
    <source>
        <dbReference type="ARBA" id="ARBA00022618"/>
    </source>
</evidence>
<dbReference type="InterPro" id="IPR036968">
    <property type="entry name" value="Enolpyruvate_Tfrase_sf"/>
</dbReference>
<reference evidence="15" key="1">
    <citation type="submission" date="2016-06" db="EMBL/GenBank/DDBJ databases">
        <authorList>
            <person name="Nascimento L."/>
            <person name="Pereira R.V."/>
            <person name="Martins L.F."/>
            <person name="Quaggio R.B."/>
            <person name="Silva A.M."/>
            <person name="Setubal J.C."/>
        </authorList>
    </citation>
    <scope>NUCLEOTIDE SEQUENCE [LARGE SCALE GENOMIC DNA]</scope>
</reference>
<feature type="active site" description="Proton donor" evidence="12">
    <location>
        <position position="115"/>
    </location>
</feature>
<dbReference type="GO" id="GO:0071555">
    <property type="term" value="P:cell wall organization"/>
    <property type="evidence" value="ECO:0007669"/>
    <property type="project" value="UniProtKB-KW"/>
</dbReference>
<feature type="binding site" evidence="12">
    <location>
        <begin position="21"/>
        <end position="22"/>
    </location>
    <ligand>
        <name>phosphoenolpyruvate</name>
        <dbReference type="ChEBI" id="CHEBI:58702"/>
    </ligand>
</feature>
<comment type="caution">
    <text evidence="12">Lacks conserved residue(s) required for the propagation of feature annotation.</text>
</comment>
<evidence type="ECO:0000256" key="6">
    <source>
        <dbReference type="ARBA" id="ARBA00022960"/>
    </source>
</evidence>
<dbReference type="InterPro" id="IPR050068">
    <property type="entry name" value="MurA_subfamily"/>
</dbReference>
<dbReference type="EMBL" id="LZRT01000070">
    <property type="protein sequence ID" value="OUM87755.1"/>
    <property type="molecule type" value="Genomic_DNA"/>
</dbReference>
<comment type="caution">
    <text evidence="14">The sequence shown here is derived from an EMBL/GenBank/DDBJ whole genome shotgun (WGS) entry which is preliminary data.</text>
</comment>
<dbReference type="CDD" id="cd01555">
    <property type="entry name" value="UdpNAET"/>
    <property type="match status" value="1"/>
</dbReference>
<evidence type="ECO:0000313" key="15">
    <source>
        <dbReference type="Proteomes" id="UP000196475"/>
    </source>
</evidence>
<dbReference type="PANTHER" id="PTHR43783:SF1">
    <property type="entry name" value="UDP-N-ACETYLGLUCOSAMINE 1-CARBOXYVINYLTRANSFERASE"/>
    <property type="match status" value="1"/>
</dbReference>
<evidence type="ECO:0000256" key="10">
    <source>
        <dbReference type="ARBA" id="ARBA00038367"/>
    </source>
</evidence>
<dbReference type="Proteomes" id="UP000196475">
    <property type="component" value="Unassembled WGS sequence"/>
</dbReference>
<keyword evidence="8 12" id="KW-0131">Cell cycle</keyword>
<protein>
    <recommendedName>
        <fullName evidence="12">UDP-N-acetylglucosamine 1-carboxyvinyltransferase</fullName>
        <ecNumber evidence="12">2.5.1.7</ecNumber>
    </recommendedName>
    <alternativeName>
        <fullName evidence="12">Enoylpyruvate transferase</fullName>
    </alternativeName>
    <alternativeName>
        <fullName evidence="12">UDP-N-acetylglucosamine enolpyruvyl transferase</fullName>
        <shortName evidence="12">EPT</shortName>
    </alternativeName>
</protein>
<sequence>MEFVIHGGTPLSGSVRVHGAKNAALPILAASVLASGEYVLHDFPQLTDIATMLQILESLGIRNKQEGRHVILDTRSLSSSVVPESLMSQMRSSIFLMGPLLARFGEVTVSRPGGCAIGERRIDLHLDGLERMGAEIRQQNGRLVCRAPRLYGTTIYLDYPSVGATENLMMAAALAEGETVIHHAAKEPEIVDLQNFLNAMGARIRGAGTDTIFIQGVKKLRTAEYTVMPDRIVAGTLMVAGAMTCGEVVLENVIPDHVRILIELLQQAGCQVREGNDALYVKGAGRPKAIKKVTTSPFPGFPTDMQAQMMAFLSIADGVSILKETVFDARFRHVNELNRMGASIYVDLNTAFIRGVKQLTGAVVEASDLRAGAALVLAGLVAEGVTRVQQIHHIDRGYERIEEMLQPLGAKISRKTVD</sequence>
<dbReference type="GO" id="GO:0005737">
    <property type="term" value="C:cytoplasm"/>
    <property type="evidence" value="ECO:0007669"/>
    <property type="project" value="UniProtKB-SubCell"/>
</dbReference>
<dbReference type="AlphaFoldDB" id="A0A1Y3PK39"/>
<dbReference type="GO" id="GO:0051301">
    <property type="term" value="P:cell division"/>
    <property type="evidence" value="ECO:0007669"/>
    <property type="project" value="UniProtKB-KW"/>
</dbReference>
<evidence type="ECO:0000256" key="2">
    <source>
        <dbReference type="ARBA" id="ARBA00004752"/>
    </source>
</evidence>
<evidence type="ECO:0000259" key="13">
    <source>
        <dbReference type="Pfam" id="PF00275"/>
    </source>
</evidence>
<evidence type="ECO:0000256" key="1">
    <source>
        <dbReference type="ARBA" id="ARBA00004496"/>
    </source>
</evidence>